<evidence type="ECO:0000256" key="1">
    <source>
        <dbReference type="SAM" id="MobiDB-lite"/>
    </source>
</evidence>
<dbReference type="AlphaFoldDB" id="A0A7S0WAR5"/>
<evidence type="ECO:0000313" key="2">
    <source>
        <dbReference type="EMBL" id="CAD8809809.1"/>
    </source>
</evidence>
<protein>
    <submittedName>
        <fullName evidence="2">Uncharacterized protein</fullName>
    </submittedName>
</protein>
<sequence length="154" mass="16121">MSEKDIKLGGVAAGKFSSKGELERAATSAYGEDASYKTSDEVAAFWLAKIDAERAEAAAGEGDGGGALPSGWEERQRAREAERRQYGAFAAPSASVSGMRGGVGAEAALVECATFTLENLASVLETRLVSLPVERRAAFSAALKRANDAVMKCR</sequence>
<feature type="region of interest" description="Disordered" evidence="1">
    <location>
        <begin position="57"/>
        <end position="79"/>
    </location>
</feature>
<proteinExistence type="predicted"/>
<reference evidence="2" key="1">
    <citation type="submission" date="2021-01" db="EMBL/GenBank/DDBJ databases">
        <authorList>
            <person name="Corre E."/>
            <person name="Pelletier E."/>
            <person name="Niang G."/>
            <person name="Scheremetjew M."/>
            <person name="Finn R."/>
            <person name="Kale V."/>
            <person name="Holt S."/>
            <person name="Cochrane G."/>
            <person name="Meng A."/>
            <person name="Brown T."/>
            <person name="Cohen L."/>
        </authorList>
    </citation>
    <scope>NUCLEOTIDE SEQUENCE</scope>
    <source>
        <strain evidence="2">Clade-D-RCC1621</strain>
    </source>
</reference>
<organism evidence="2">
    <name type="scientific">Ostreococcus mediterraneus</name>
    <dbReference type="NCBI Taxonomy" id="1486918"/>
    <lineage>
        <taxon>Eukaryota</taxon>
        <taxon>Viridiplantae</taxon>
        <taxon>Chlorophyta</taxon>
        <taxon>Mamiellophyceae</taxon>
        <taxon>Mamiellales</taxon>
        <taxon>Bathycoccaceae</taxon>
        <taxon>Ostreococcus</taxon>
    </lineage>
</organism>
<gene>
    <name evidence="2" type="ORF">OMED0930_LOCUS903</name>
</gene>
<name>A0A7S0WAR5_9CHLO</name>
<dbReference type="EMBL" id="HBFO01001261">
    <property type="protein sequence ID" value="CAD8809809.1"/>
    <property type="molecule type" value="Transcribed_RNA"/>
</dbReference>
<accession>A0A7S0WAR5</accession>